<dbReference type="SUPFAM" id="SSF55874">
    <property type="entry name" value="ATPase domain of HSP90 chaperone/DNA topoisomerase II/histidine kinase"/>
    <property type="match status" value="1"/>
</dbReference>
<dbReference type="SUPFAM" id="SSF47384">
    <property type="entry name" value="Homodimeric domain of signal transducing histidine kinase"/>
    <property type="match status" value="1"/>
</dbReference>
<feature type="domain" description="Histidine kinase" evidence="11">
    <location>
        <begin position="443"/>
        <end position="650"/>
    </location>
</feature>
<evidence type="ECO:0000256" key="6">
    <source>
        <dbReference type="ARBA" id="ARBA00022777"/>
    </source>
</evidence>
<keyword evidence="9" id="KW-0175">Coiled coil</keyword>
<keyword evidence="6" id="KW-0418">Kinase</keyword>
<comment type="catalytic activity">
    <reaction evidence="1">
        <text>ATP + protein L-histidine = ADP + protein N-phospho-L-histidine.</text>
        <dbReference type="EC" id="2.7.13.3"/>
    </reaction>
</comment>
<dbReference type="RefSeq" id="WP_253019638.1">
    <property type="nucleotide sequence ID" value="NZ_JAOSHN010000002.1"/>
</dbReference>
<evidence type="ECO:0000256" key="5">
    <source>
        <dbReference type="ARBA" id="ARBA00022741"/>
    </source>
</evidence>
<evidence type="ECO:0000256" key="7">
    <source>
        <dbReference type="ARBA" id="ARBA00022840"/>
    </source>
</evidence>
<gene>
    <name evidence="13" type="ORF">OBO34_05440</name>
</gene>
<evidence type="ECO:0000256" key="2">
    <source>
        <dbReference type="ARBA" id="ARBA00012438"/>
    </source>
</evidence>
<evidence type="ECO:0000256" key="8">
    <source>
        <dbReference type="ARBA" id="ARBA00023012"/>
    </source>
</evidence>
<evidence type="ECO:0000256" key="9">
    <source>
        <dbReference type="SAM" id="Coils"/>
    </source>
</evidence>
<sequence length="656" mass="74419">MKKRNKEVLFIIILLAAILAMVLYSAVSDSYRISPDKENNLALNQSELRFVTEKKRVILTVSKELDYLQKGFLEEYIQSIAEPSGLRIKLVEQDEKEADARIVVVDDVLRRQLDEISFTAPLFQVTGTMFINQESSSAKKILQGICIKGQFTDEEKRTLSYDGKAIELTEVEGTDQAVKLAQETNADCILGDQPGIIAALSSRELTGKYVDMYANLYKNNVCIMTDKEDGVLYSILNQCIQEADTRVLMGRAQEHWYGLGDAFVKEGRYKDAAALLIIVFAAVFCAFFFYYQSNKNLYNELTERMNQLTASKQEMQTTFNGVSYYMAELTPEGAILDINKAFLNYINRQVMGSTIAEALELSPELTDILETMLFDTRDTRRGTSREITLKNRILEVNIFPILNPKGEAEKLLFMASDVTRERMAERQMLQDNKMIAVGQLAAGVAHEIRNPLGIIRNYCYVLKTMNDEEAQEQAVQVIEKSAKTAGNIIDNLLNFSRISKKQVQEVYIKKHINSVISLNRGMLKKKQIDITVRCGEDFQVKMAVESFDMIFINLISNAVDAMEEMGRLTIVVYRTEDEFYVEVRDTGTGIEEGIMEDIFNPFFTTKSMTKGNGLGLYIVYNEIQKMNGEIKVTSIVGEGTTFKVILPIRMEEDKLE</sequence>
<dbReference type="CDD" id="cd00082">
    <property type="entry name" value="HisKA"/>
    <property type="match status" value="1"/>
</dbReference>
<dbReference type="PANTHER" id="PTHR43065">
    <property type="entry name" value="SENSOR HISTIDINE KINASE"/>
    <property type="match status" value="1"/>
</dbReference>
<dbReference type="SMART" id="SM00387">
    <property type="entry name" value="HATPase_c"/>
    <property type="match status" value="1"/>
</dbReference>
<evidence type="ECO:0000259" key="12">
    <source>
        <dbReference type="PROSITE" id="PS50113"/>
    </source>
</evidence>
<dbReference type="InterPro" id="IPR004358">
    <property type="entry name" value="Sig_transdc_His_kin-like_C"/>
</dbReference>
<dbReference type="Gene3D" id="3.40.190.10">
    <property type="entry name" value="Periplasmic binding protein-like II"/>
    <property type="match status" value="2"/>
</dbReference>
<dbReference type="InterPro" id="IPR003661">
    <property type="entry name" value="HisK_dim/P_dom"/>
</dbReference>
<dbReference type="SUPFAM" id="SSF55785">
    <property type="entry name" value="PYP-like sensor domain (PAS domain)"/>
    <property type="match status" value="1"/>
</dbReference>
<evidence type="ECO:0000313" key="14">
    <source>
        <dbReference type="Proteomes" id="UP001065549"/>
    </source>
</evidence>
<dbReference type="PANTHER" id="PTHR43065:SF10">
    <property type="entry name" value="PEROXIDE STRESS-ACTIVATED HISTIDINE KINASE MAK3"/>
    <property type="match status" value="1"/>
</dbReference>
<keyword evidence="8" id="KW-0902">Two-component regulatory system</keyword>
<dbReference type="InterPro" id="IPR013656">
    <property type="entry name" value="PAS_4"/>
</dbReference>
<dbReference type="InterPro" id="IPR035965">
    <property type="entry name" value="PAS-like_dom_sf"/>
</dbReference>
<dbReference type="InterPro" id="IPR003594">
    <property type="entry name" value="HATPase_dom"/>
</dbReference>
<keyword evidence="5" id="KW-0547">Nucleotide-binding</keyword>
<keyword evidence="7 13" id="KW-0067">ATP-binding</keyword>
<reference evidence="13" key="1">
    <citation type="submission" date="2022-09" db="EMBL/GenBank/DDBJ databases">
        <title>Culturomic study of gut microbiota in children with autism spectrum disorder.</title>
        <authorList>
            <person name="Efimov B.A."/>
            <person name="Chaplin A.V."/>
            <person name="Sokolova S.R."/>
            <person name="Pikina A.P."/>
            <person name="Korzhanova M."/>
            <person name="Belova V."/>
            <person name="Korostin D."/>
        </authorList>
    </citation>
    <scope>NUCLEOTIDE SEQUENCE</scope>
    <source>
        <strain evidence="13">ASD5510</strain>
    </source>
</reference>
<dbReference type="Gene3D" id="3.30.450.20">
    <property type="entry name" value="PAS domain"/>
    <property type="match status" value="1"/>
</dbReference>
<name>A0A9J6QT97_9FIRM</name>
<dbReference type="PRINTS" id="PR00344">
    <property type="entry name" value="BCTRLSENSOR"/>
</dbReference>
<dbReference type="PROSITE" id="PS50109">
    <property type="entry name" value="HIS_KIN"/>
    <property type="match status" value="1"/>
</dbReference>
<keyword evidence="10" id="KW-1133">Transmembrane helix</keyword>
<protein>
    <recommendedName>
        <fullName evidence="2">histidine kinase</fullName>
        <ecNumber evidence="2">2.7.13.3</ecNumber>
    </recommendedName>
</protein>
<dbReference type="GO" id="GO:0005524">
    <property type="term" value="F:ATP binding"/>
    <property type="evidence" value="ECO:0007669"/>
    <property type="project" value="UniProtKB-KW"/>
</dbReference>
<feature type="transmembrane region" description="Helical" evidence="10">
    <location>
        <begin position="272"/>
        <end position="291"/>
    </location>
</feature>
<dbReference type="Pfam" id="PF00512">
    <property type="entry name" value="HisKA"/>
    <property type="match status" value="1"/>
</dbReference>
<dbReference type="Pfam" id="PF08448">
    <property type="entry name" value="PAS_4"/>
    <property type="match status" value="1"/>
</dbReference>
<dbReference type="EMBL" id="JAOSHN010000002">
    <property type="protein sequence ID" value="MCU7377799.1"/>
    <property type="molecule type" value="Genomic_DNA"/>
</dbReference>
<evidence type="ECO:0000256" key="1">
    <source>
        <dbReference type="ARBA" id="ARBA00000085"/>
    </source>
</evidence>
<dbReference type="AlphaFoldDB" id="A0A9J6QT97"/>
<dbReference type="EC" id="2.7.13.3" evidence="2"/>
<dbReference type="PROSITE" id="PS50113">
    <property type="entry name" value="PAC"/>
    <property type="match status" value="1"/>
</dbReference>
<dbReference type="Pfam" id="PF02518">
    <property type="entry name" value="HATPase_c"/>
    <property type="match status" value="1"/>
</dbReference>
<evidence type="ECO:0000256" key="4">
    <source>
        <dbReference type="ARBA" id="ARBA00022679"/>
    </source>
</evidence>
<dbReference type="Gene3D" id="1.10.287.130">
    <property type="match status" value="1"/>
</dbReference>
<dbReference type="InterPro" id="IPR036890">
    <property type="entry name" value="HATPase_C_sf"/>
</dbReference>
<keyword evidence="10" id="KW-0812">Transmembrane</keyword>
<accession>A0A9J6QT97</accession>
<dbReference type="InterPro" id="IPR000700">
    <property type="entry name" value="PAS-assoc_C"/>
</dbReference>
<evidence type="ECO:0000256" key="3">
    <source>
        <dbReference type="ARBA" id="ARBA00022553"/>
    </source>
</evidence>
<keyword evidence="3" id="KW-0597">Phosphoprotein</keyword>
<comment type="caution">
    <text evidence="13">The sequence shown here is derived from an EMBL/GenBank/DDBJ whole genome shotgun (WGS) entry which is preliminary data.</text>
</comment>
<keyword evidence="4" id="KW-0808">Transferase</keyword>
<dbReference type="SMART" id="SM00388">
    <property type="entry name" value="HisKA"/>
    <property type="match status" value="1"/>
</dbReference>
<feature type="domain" description="PAC" evidence="12">
    <location>
        <begin position="367"/>
        <end position="430"/>
    </location>
</feature>
<keyword evidence="14" id="KW-1185">Reference proteome</keyword>
<evidence type="ECO:0000259" key="11">
    <source>
        <dbReference type="PROSITE" id="PS50109"/>
    </source>
</evidence>
<proteinExistence type="predicted"/>
<organism evidence="13 14">
    <name type="scientific">Hominibacterium faecale</name>
    <dbReference type="NCBI Taxonomy" id="2839743"/>
    <lineage>
        <taxon>Bacteria</taxon>
        <taxon>Bacillati</taxon>
        <taxon>Bacillota</taxon>
        <taxon>Clostridia</taxon>
        <taxon>Peptostreptococcales</taxon>
        <taxon>Anaerovoracaceae</taxon>
        <taxon>Hominibacterium</taxon>
    </lineage>
</organism>
<dbReference type="GO" id="GO:0000155">
    <property type="term" value="F:phosphorelay sensor kinase activity"/>
    <property type="evidence" value="ECO:0007669"/>
    <property type="project" value="InterPro"/>
</dbReference>
<dbReference type="InterPro" id="IPR036097">
    <property type="entry name" value="HisK_dim/P_sf"/>
</dbReference>
<evidence type="ECO:0000313" key="13">
    <source>
        <dbReference type="EMBL" id="MCU7377799.1"/>
    </source>
</evidence>
<dbReference type="Proteomes" id="UP001065549">
    <property type="component" value="Unassembled WGS sequence"/>
</dbReference>
<evidence type="ECO:0000256" key="10">
    <source>
        <dbReference type="SAM" id="Phobius"/>
    </source>
</evidence>
<feature type="coiled-coil region" evidence="9">
    <location>
        <begin position="291"/>
        <end position="318"/>
    </location>
</feature>
<dbReference type="SUPFAM" id="SSF53850">
    <property type="entry name" value="Periplasmic binding protein-like II"/>
    <property type="match status" value="1"/>
</dbReference>
<dbReference type="InterPro" id="IPR005467">
    <property type="entry name" value="His_kinase_dom"/>
</dbReference>
<keyword evidence="10" id="KW-0472">Membrane</keyword>
<dbReference type="Gene3D" id="3.30.565.10">
    <property type="entry name" value="Histidine kinase-like ATPase, C-terminal domain"/>
    <property type="match status" value="1"/>
</dbReference>